<protein>
    <submittedName>
        <fullName evidence="1">Uncharacterized protein</fullName>
    </submittedName>
</protein>
<keyword evidence="2" id="KW-1185">Reference proteome</keyword>
<evidence type="ECO:0000313" key="1">
    <source>
        <dbReference type="EMBL" id="CAK0851988.1"/>
    </source>
</evidence>
<proteinExistence type="predicted"/>
<evidence type="ECO:0000313" key="2">
    <source>
        <dbReference type="Proteomes" id="UP001189429"/>
    </source>
</evidence>
<sequence>MAFLRVLHENNWWHKANDAWICGLLPQGGLVRFKATGEMMFIVKAYSCAALCWPAEEESPGMWRKAKDCASLVWKVVFGEDEVEIFPCSWKSPIRLFTEDFPWGAEAFV</sequence>
<reference evidence="1" key="1">
    <citation type="submission" date="2023-10" db="EMBL/GenBank/DDBJ databases">
        <authorList>
            <person name="Chen Y."/>
            <person name="Shah S."/>
            <person name="Dougan E. K."/>
            <person name="Thang M."/>
            <person name="Chan C."/>
        </authorList>
    </citation>
    <scope>NUCLEOTIDE SEQUENCE [LARGE SCALE GENOMIC DNA]</scope>
</reference>
<dbReference type="Proteomes" id="UP001189429">
    <property type="component" value="Unassembled WGS sequence"/>
</dbReference>
<dbReference type="EMBL" id="CAUYUJ010015283">
    <property type="protein sequence ID" value="CAK0851988.1"/>
    <property type="molecule type" value="Genomic_DNA"/>
</dbReference>
<name>A0ABN9U1P8_9DINO</name>
<organism evidence="1 2">
    <name type="scientific">Prorocentrum cordatum</name>
    <dbReference type="NCBI Taxonomy" id="2364126"/>
    <lineage>
        <taxon>Eukaryota</taxon>
        <taxon>Sar</taxon>
        <taxon>Alveolata</taxon>
        <taxon>Dinophyceae</taxon>
        <taxon>Prorocentrales</taxon>
        <taxon>Prorocentraceae</taxon>
        <taxon>Prorocentrum</taxon>
    </lineage>
</organism>
<accession>A0ABN9U1P8</accession>
<gene>
    <name evidence="1" type="ORF">PCOR1329_LOCUS43975</name>
</gene>
<comment type="caution">
    <text evidence="1">The sequence shown here is derived from an EMBL/GenBank/DDBJ whole genome shotgun (WGS) entry which is preliminary data.</text>
</comment>